<evidence type="ECO:0000256" key="7">
    <source>
        <dbReference type="SAM" id="MobiDB-lite"/>
    </source>
</evidence>
<evidence type="ECO:0000256" key="1">
    <source>
        <dbReference type="ARBA" id="ARBA00006009"/>
    </source>
</evidence>
<organism evidence="9 10">
    <name type="scientific">Microctonus hyperodae</name>
    <name type="common">Parasitoid wasp</name>
    <dbReference type="NCBI Taxonomy" id="165561"/>
    <lineage>
        <taxon>Eukaryota</taxon>
        <taxon>Metazoa</taxon>
        <taxon>Ecdysozoa</taxon>
        <taxon>Arthropoda</taxon>
        <taxon>Hexapoda</taxon>
        <taxon>Insecta</taxon>
        <taxon>Pterygota</taxon>
        <taxon>Neoptera</taxon>
        <taxon>Endopterygota</taxon>
        <taxon>Hymenoptera</taxon>
        <taxon>Apocrita</taxon>
        <taxon>Ichneumonoidea</taxon>
        <taxon>Braconidae</taxon>
        <taxon>Euphorinae</taxon>
        <taxon>Microctonus</taxon>
    </lineage>
</organism>
<dbReference type="Gene3D" id="3.30.40.10">
    <property type="entry name" value="Zinc/RING finger domain, C3HC4 (zinc finger)"/>
    <property type="match status" value="1"/>
</dbReference>
<comment type="caution">
    <text evidence="9">The sequence shown here is derived from an EMBL/GenBank/DDBJ whole genome shotgun (WGS) entry which is preliminary data.</text>
</comment>
<dbReference type="EMBL" id="JAQQBR010000001">
    <property type="protein sequence ID" value="KAK0183156.1"/>
    <property type="molecule type" value="Genomic_DNA"/>
</dbReference>
<keyword evidence="5" id="KW-0862">Zinc</keyword>
<reference evidence="9" key="2">
    <citation type="submission" date="2023-03" db="EMBL/GenBank/DDBJ databases">
        <authorList>
            <person name="Inwood S.N."/>
            <person name="Skelly J.G."/>
            <person name="Guhlin J."/>
            <person name="Harrop T.W.R."/>
            <person name="Goldson S.G."/>
            <person name="Dearden P.K."/>
        </authorList>
    </citation>
    <scope>NUCLEOTIDE SEQUENCE</scope>
    <source>
        <strain evidence="9">Lincoln</strain>
        <tissue evidence="9">Whole body</tissue>
    </source>
</reference>
<dbReference type="InterPro" id="IPR019786">
    <property type="entry name" value="Zinc_finger_PHD-type_CS"/>
</dbReference>
<dbReference type="InterPro" id="IPR011011">
    <property type="entry name" value="Znf_FYVE_PHD"/>
</dbReference>
<evidence type="ECO:0000256" key="3">
    <source>
        <dbReference type="ARBA" id="ARBA00022723"/>
    </source>
</evidence>
<dbReference type="GO" id="GO:0008270">
    <property type="term" value="F:zinc ion binding"/>
    <property type="evidence" value="ECO:0007669"/>
    <property type="project" value="UniProtKB-KW"/>
</dbReference>
<feature type="region of interest" description="Disordered" evidence="7">
    <location>
        <begin position="165"/>
        <end position="184"/>
    </location>
</feature>
<evidence type="ECO:0000256" key="4">
    <source>
        <dbReference type="ARBA" id="ARBA00022771"/>
    </source>
</evidence>
<dbReference type="Pfam" id="PF00628">
    <property type="entry name" value="PHD"/>
    <property type="match status" value="1"/>
</dbReference>
<dbReference type="InterPro" id="IPR039054">
    <property type="entry name" value="Int12_PHD"/>
</dbReference>
<dbReference type="CDD" id="cd15501">
    <property type="entry name" value="PHD_Int12"/>
    <property type="match status" value="1"/>
</dbReference>
<evidence type="ECO:0000259" key="8">
    <source>
        <dbReference type="PROSITE" id="PS50016"/>
    </source>
</evidence>
<dbReference type="InterPro" id="IPR001965">
    <property type="entry name" value="Znf_PHD"/>
</dbReference>
<accession>A0AA39G8A3</accession>
<evidence type="ECO:0000313" key="9">
    <source>
        <dbReference type="EMBL" id="KAK0183156.1"/>
    </source>
</evidence>
<gene>
    <name evidence="9" type="ORF">PV327_001224</name>
</gene>
<dbReference type="SMART" id="SM00249">
    <property type="entry name" value="PHD"/>
    <property type="match status" value="1"/>
</dbReference>
<keyword evidence="4 6" id="KW-0863">Zinc-finger</keyword>
<evidence type="ECO:0000256" key="6">
    <source>
        <dbReference type="PROSITE-ProRule" id="PRU00146"/>
    </source>
</evidence>
<dbReference type="PROSITE" id="PS50016">
    <property type="entry name" value="ZF_PHD_2"/>
    <property type="match status" value="1"/>
</dbReference>
<evidence type="ECO:0000313" key="10">
    <source>
        <dbReference type="Proteomes" id="UP001168972"/>
    </source>
</evidence>
<dbReference type="AlphaFoldDB" id="A0AA39G8A3"/>
<dbReference type="InterPro" id="IPR019787">
    <property type="entry name" value="Znf_PHD-finger"/>
</dbReference>
<sequence>MLSCDSDTDIEDEFFTALALFKSTTRSSELKLREMLLTSIARRKKFFNHDKKIPVIYFKLKSVKSTIEKHIDNFENNENLMETNEIPTISIPDEEFNDFTTCKICDGAKIGPFILLECQDCLDTYHPLCHQPPVIDIDVYDPRLVWRCSKCTGFSPGIFPTLTSQHSSEENLSENNYKQRDEDTQIIDKENLRELKSSRRNKTFSSLGIVDERGIKTKDTIKEEYSSLGIQLRKRIGSKLTVSRVNSKL</sequence>
<dbReference type="Proteomes" id="UP001168972">
    <property type="component" value="Unassembled WGS sequence"/>
</dbReference>
<keyword evidence="10" id="KW-1185">Reference proteome</keyword>
<keyword evidence="3" id="KW-0479">Metal-binding</keyword>
<comment type="similarity">
    <text evidence="1">Belongs to the Integrator subunit 12 family.</text>
</comment>
<dbReference type="PROSITE" id="PS01359">
    <property type="entry name" value="ZF_PHD_1"/>
    <property type="match status" value="1"/>
</dbReference>
<protein>
    <recommendedName>
        <fullName evidence="2">Integrator complex subunit 12</fullName>
    </recommendedName>
</protein>
<dbReference type="SUPFAM" id="SSF57903">
    <property type="entry name" value="FYVE/PHD zinc finger"/>
    <property type="match status" value="1"/>
</dbReference>
<feature type="domain" description="PHD-type" evidence="8">
    <location>
        <begin position="99"/>
        <end position="154"/>
    </location>
</feature>
<proteinExistence type="inferred from homology"/>
<evidence type="ECO:0000256" key="2">
    <source>
        <dbReference type="ARBA" id="ARBA00016814"/>
    </source>
</evidence>
<name>A0AA39G8A3_MICHY</name>
<dbReference type="InterPro" id="IPR013083">
    <property type="entry name" value="Znf_RING/FYVE/PHD"/>
</dbReference>
<reference evidence="9" key="1">
    <citation type="journal article" date="2023" name="bioRxiv">
        <title>Scaffold-level genome assemblies of two parasitoid biocontrol wasps reveal the parthenogenesis mechanism and an associated novel virus.</title>
        <authorList>
            <person name="Inwood S."/>
            <person name="Skelly J."/>
            <person name="Guhlin J."/>
            <person name="Harrop T."/>
            <person name="Goldson S."/>
            <person name="Dearden P."/>
        </authorList>
    </citation>
    <scope>NUCLEOTIDE SEQUENCE</scope>
    <source>
        <strain evidence="9">Lincoln</strain>
        <tissue evidence="9">Whole body</tissue>
    </source>
</reference>
<evidence type="ECO:0000256" key="5">
    <source>
        <dbReference type="ARBA" id="ARBA00022833"/>
    </source>
</evidence>